<dbReference type="AlphaFoldDB" id="A0A8T0G6S1"/>
<name>A0A8T0G6S1_ARGBR</name>
<reference evidence="1" key="2">
    <citation type="submission" date="2020-06" db="EMBL/GenBank/DDBJ databases">
        <authorList>
            <person name="Sheffer M."/>
        </authorList>
    </citation>
    <scope>NUCLEOTIDE SEQUENCE</scope>
</reference>
<evidence type="ECO:0000313" key="2">
    <source>
        <dbReference type="Proteomes" id="UP000807504"/>
    </source>
</evidence>
<proteinExistence type="predicted"/>
<keyword evidence="2" id="KW-1185">Reference proteome</keyword>
<sequence>MRPNGVSPEGLKQVQLAARIFKEIEKHIPQGVTEREAKEEVFKNLKENLAKINITQEFRDLNNLPIKCLDGKCNLTLNPVLLDAVLRNITELLNESSGRFEGPALFIYGAASIFTVIDLRSYALELPNSSTEFFSILCLSHFAYTFLLSKYLQFFQKKVQSKNIGIIREGVQILYTFNTGLAASTIKCVRNQLKGTALMARIDLVPSDVRLPFVLKCRTVLFARIDLAPSDVRLPFVLKCRTVLFARIDLAPSDVRLPFVLKCRTVLFGKN</sequence>
<dbReference type="Proteomes" id="UP000807504">
    <property type="component" value="Unassembled WGS sequence"/>
</dbReference>
<comment type="caution">
    <text evidence="1">The sequence shown here is derived from an EMBL/GenBank/DDBJ whole genome shotgun (WGS) entry which is preliminary data.</text>
</comment>
<gene>
    <name evidence="1" type="ORF">HNY73_001261</name>
</gene>
<dbReference type="EMBL" id="JABXBU010000001">
    <property type="protein sequence ID" value="KAF8796933.1"/>
    <property type="molecule type" value="Genomic_DNA"/>
</dbReference>
<accession>A0A8T0G6S1</accession>
<evidence type="ECO:0000313" key="1">
    <source>
        <dbReference type="EMBL" id="KAF8796933.1"/>
    </source>
</evidence>
<organism evidence="1 2">
    <name type="scientific">Argiope bruennichi</name>
    <name type="common">Wasp spider</name>
    <name type="synonym">Aranea bruennichi</name>
    <dbReference type="NCBI Taxonomy" id="94029"/>
    <lineage>
        <taxon>Eukaryota</taxon>
        <taxon>Metazoa</taxon>
        <taxon>Ecdysozoa</taxon>
        <taxon>Arthropoda</taxon>
        <taxon>Chelicerata</taxon>
        <taxon>Arachnida</taxon>
        <taxon>Araneae</taxon>
        <taxon>Araneomorphae</taxon>
        <taxon>Entelegynae</taxon>
        <taxon>Araneoidea</taxon>
        <taxon>Araneidae</taxon>
        <taxon>Argiope</taxon>
    </lineage>
</organism>
<reference evidence="1" key="1">
    <citation type="journal article" date="2020" name="bioRxiv">
        <title>Chromosome-level reference genome of the European wasp spider Argiope bruennichi: a resource for studies on range expansion and evolutionary adaptation.</title>
        <authorList>
            <person name="Sheffer M.M."/>
            <person name="Hoppe A."/>
            <person name="Krehenwinkel H."/>
            <person name="Uhl G."/>
            <person name="Kuss A.W."/>
            <person name="Jensen L."/>
            <person name="Jensen C."/>
            <person name="Gillespie R.G."/>
            <person name="Hoff K.J."/>
            <person name="Prost S."/>
        </authorList>
    </citation>
    <scope>NUCLEOTIDE SEQUENCE</scope>
</reference>
<protein>
    <submittedName>
        <fullName evidence="1">Uncharacterized protein</fullName>
    </submittedName>
</protein>